<dbReference type="AlphaFoldDB" id="A0A9D1RIC2"/>
<dbReference type="GO" id="GO:0000287">
    <property type="term" value="F:magnesium ion binding"/>
    <property type="evidence" value="ECO:0007669"/>
    <property type="project" value="InterPro"/>
</dbReference>
<dbReference type="PROSITE" id="PS51483">
    <property type="entry name" value="B5"/>
    <property type="match status" value="1"/>
</dbReference>
<feature type="domain" description="TRNA-binding" evidence="20">
    <location>
        <begin position="42"/>
        <end position="155"/>
    </location>
</feature>
<dbReference type="InterPro" id="IPR012340">
    <property type="entry name" value="NA-bd_OB-fold"/>
</dbReference>
<dbReference type="SUPFAM" id="SSF46955">
    <property type="entry name" value="Putative DNA-binding domain"/>
    <property type="match status" value="1"/>
</dbReference>
<dbReference type="InterPro" id="IPR004532">
    <property type="entry name" value="Phe-tRNA-ligase_IIc_bsu_bact"/>
</dbReference>
<dbReference type="InterPro" id="IPR005147">
    <property type="entry name" value="tRNA_synthase_B5-dom"/>
</dbReference>
<evidence type="ECO:0000259" key="20">
    <source>
        <dbReference type="PROSITE" id="PS50886"/>
    </source>
</evidence>
<evidence type="ECO:0000256" key="6">
    <source>
        <dbReference type="ARBA" id="ARBA00017032"/>
    </source>
</evidence>
<dbReference type="SMART" id="SM00873">
    <property type="entry name" value="B3_4"/>
    <property type="match status" value="1"/>
</dbReference>
<evidence type="ECO:0000256" key="11">
    <source>
        <dbReference type="ARBA" id="ARBA00022741"/>
    </source>
</evidence>
<evidence type="ECO:0000256" key="4">
    <source>
        <dbReference type="ARBA" id="ARBA00011209"/>
    </source>
</evidence>
<evidence type="ECO:0000256" key="17">
    <source>
        <dbReference type="ARBA" id="ARBA00033189"/>
    </source>
</evidence>
<name>A0A9D1RIC2_9BACT</name>
<dbReference type="SMART" id="SM00874">
    <property type="entry name" value="B5"/>
    <property type="match status" value="1"/>
</dbReference>
<dbReference type="SUPFAM" id="SSF55681">
    <property type="entry name" value="Class II aaRS and biotin synthetases"/>
    <property type="match status" value="1"/>
</dbReference>
<dbReference type="Gene3D" id="3.50.40.10">
    <property type="entry name" value="Phenylalanyl-trna Synthetase, Chain B, domain 3"/>
    <property type="match status" value="1"/>
</dbReference>
<comment type="subcellular location">
    <subcellularLocation>
        <location evidence="2">Cytoplasm</location>
    </subcellularLocation>
</comment>
<evidence type="ECO:0000256" key="8">
    <source>
        <dbReference type="ARBA" id="ARBA00022555"/>
    </source>
</evidence>
<evidence type="ECO:0000256" key="1">
    <source>
        <dbReference type="ARBA" id="ARBA00001946"/>
    </source>
</evidence>
<evidence type="ECO:0000256" key="10">
    <source>
        <dbReference type="ARBA" id="ARBA00022723"/>
    </source>
</evidence>
<evidence type="ECO:0000256" key="18">
    <source>
        <dbReference type="ARBA" id="ARBA00049255"/>
    </source>
</evidence>
<dbReference type="Gene3D" id="3.30.930.10">
    <property type="entry name" value="Bira Bifunctional Protein, Domain 2"/>
    <property type="match status" value="1"/>
</dbReference>
<dbReference type="Pfam" id="PF01588">
    <property type="entry name" value="tRNA_bind"/>
    <property type="match status" value="1"/>
</dbReference>
<evidence type="ECO:0000256" key="3">
    <source>
        <dbReference type="ARBA" id="ARBA00008653"/>
    </source>
</evidence>
<keyword evidence="16" id="KW-0030">Aminoacyl-tRNA synthetase</keyword>
<protein>
    <recommendedName>
        <fullName evidence="6">Phenylalanine--tRNA ligase beta subunit</fullName>
        <ecNumber evidence="5">6.1.1.20</ecNumber>
    </recommendedName>
    <alternativeName>
        <fullName evidence="17">Phenylalanyl-tRNA synthetase beta subunit</fullName>
    </alternativeName>
</protein>
<dbReference type="HAMAP" id="MF_00283">
    <property type="entry name" value="Phe_tRNA_synth_beta1"/>
    <property type="match status" value="1"/>
</dbReference>
<keyword evidence="12" id="KW-0067">ATP-binding</keyword>
<dbReference type="CDD" id="cd02796">
    <property type="entry name" value="tRNA_bind_bactPheRS"/>
    <property type="match status" value="1"/>
</dbReference>
<evidence type="ECO:0000256" key="15">
    <source>
        <dbReference type="ARBA" id="ARBA00022917"/>
    </source>
</evidence>
<dbReference type="PANTHER" id="PTHR10947">
    <property type="entry name" value="PHENYLALANYL-TRNA SYNTHETASE BETA CHAIN AND LEUCINE-RICH REPEAT-CONTAINING PROTEIN 47"/>
    <property type="match status" value="1"/>
</dbReference>
<dbReference type="InterPro" id="IPR009061">
    <property type="entry name" value="DNA-bd_dom_put_sf"/>
</dbReference>
<evidence type="ECO:0000256" key="16">
    <source>
        <dbReference type="ARBA" id="ARBA00023146"/>
    </source>
</evidence>
<feature type="non-terminal residue" evidence="22">
    <location>
        <position position="653"/>
    </location>
</feature>
<evidence type="ECO:0000256" key="12">
    <source>
        <dbReference type="ARBA" id="ARBA00022840"/>
    </source>
</evidence>
<dbReference type="Pfam" id="PF03483">
    <property type="entry name" value="B3_4"/>
    <property type="match status" value="1"/>
</dbReference>
<dbReference type="PANTHER" id="PTHR10947:SF0">
    <property type="entry name" value="PHENYLALANINE--TRNA LIGASE BETA SUBUNIT"/>
    <property type="match status" value="1"/>
</dbReference>
<keyword evidence="8 19" id="KW-0820">tRNA-binding</keyword>
<evidence type="ECO:0000256" key="2">
    <source>
        <dbReference type="ARBA" id="ARBA00004496"/>
    </source>
</evidence>
<keyword evidence="7" id="KW-0963">Cytoplasm</keyword>
<keyword evidence="10" id="KW-0479">Metal-binding</keyword>
<comment type="subunit">
    <text evidence="4">Tetramer of two alpha and two beta subunits.</text>
</comment>
<reference evidence="22" key="2">
    <citation type="submission" date="2021-04" db="EMBL/GenBank/DDBJ databases">
        <authorList>
            <person name="Gilroy R."/>
        </authorList>
    </citation>
    <scope>NUCLEOTIDE SEQUENCE</scope>
    <source>
        <strain evidence="22">Gambia16-930</strain>
    </source>
</reference>
<keyword evidence="14 19" id="KW-0694">RNA-binding</keyword>
<evidence type="ECO:0000256" key="14">
    <source>
        <dbReference type="ARBA" id="ARBA00022884"/>
    </source>
</evidence>
<dbReference type="Gene3D" id="3.30.56.10">
    <property type="match status" value="2"/>
</dbReference>
<dbReference type="InterPro" id="IPR045060">
    <property type="entry name" value="Phe-tRNA-ligase_IIc_bsu"/>
</dbReference>
<dbReference type="Proteomes" id="UP000824267">
    <property type="component" value="Unassembled WGS sequence"/>
</dbReference>
<reference evidence="22" key="1">
    <citation type="journal article" date="2021" name="PeerJ">
        <title>Extensive microbial diversity within the chicken gut microbiome revealed by metagenomics and culture.</title>
        <authorList>
            <person name="Gilroy R."/>
            <person name="Ravi A."/>
            <person name="Getino M."/>
            <person name="Pursley I."/>
            <person name="Horton D.L."/>
            <person name="Alikhan N.F."/>
            <person name="Baker D."/>
            <person name="Gharbi K."/>
            <person name="Hall N."/>
            <person name="Watson M."/>
            <person name="Adriaenssens E.M."/>
            <person name="Foster-Nyarko E."/>
            <person name="Jarju S."/>
            <person name="Secka A."/>
            <person name="Antonio M."/>
            <person name="Oren A."/>
            <person name="Chaudhuri R.R."/>
            <person name="La Ragione R."/>
            <person name="Hildebrand F."/>
            <person name="Pallen M.J."/>
        </authorList>
    </citation>
    <scope>NUCLEOTIDE SEQUENCE</scope>
    <source>
        <strain evidence="22">Gambia16-930</strain>
    </source>
</reference>
<dbReference type="InterPro" id="IPR045864">
    <property type="entry name" value="aa-tRNA-synth_II/BPL/LPL"/>
</dbReference>
<comment type="catalytic activity">
    <reaction evidence="18">
        <text>tRNA(Phe) + L-phenylalanine + ATP = L-phenylalanyl-tRNA(Phe) + AMP + diphosphate + H(+)</text>
        <dbReference type="Rhea" id="RHEA:19413"/>
        <dbReference type="Rhea" id="RHEA-COMP:9668"/>
        <dbReference type="Rhea" id="RHEA-COMP:9699"/>
        <dbReference type="ChEBI" id="CHEBI:15378"/>
        <dbReference type="ChEBI" id="CHEBI:30616"/>
        <dbReference type="ChEBI" id="CHEBI:33019"/>
        <dbReference type="ChEBI" id="CHEBI:58095"/>
        <dbReference type="ChEBI" id="CHEBI:78442"/>
        <dbReference type="ChEBI" id="CHEBI:78531"/>
        <dbReference type="ChEBI" id="CHEBI:456215"/>
        <dbReference type="EC" id="6.1.1.20"/>
    </reaction>
</comment>
<dbReference type="InterPro" id="IPR005146">
    <property type="entry name" value="B3/B4_tRNA-bd"/>
</dbReference>
<evidence type="ECO:0000256" key="5">
    <source>
        <dbReference type="ARBA" id="ARBA00012814"/>
    </source>
</evidence>
<evidence type="ECO:0000256" key="19">
    <source>
        <dbReference type="PROSITE-ProRule" id="PRU00209"/>
    </source>
</evidence>
<dbReference type="Pfam" id="PF17759">
    <property type="entry name" value="tRNA_synthFbeta"/>
    <property type="match status" value="1"/>
</dbReference>
<proteinExistence type="inferred from homology"/>
<dbReference type="GO" id="GO:0000049">
    <property type="term" value="F:tRNA binding"/>
    <property type="evidence" value="ECO:0007669"/>
    <property type="project" value="UniProtKB-UniRule"/>
</dbReference>
<dbReference type="GO" id="GO:0005524">
    <property type="term" value="F:ATP binding"/>
    <property type="evidence" value="ECO:0007669"/>
    <property type="project" value="UniProtKB-KW"/>
</dbReference>
<dbReference type="SUPFAM" id="SSF50249">
    <property type="entry name" value="Nucleic acid-binding proteins"/>
    <property type="match status" value="1"/>
</dbReference>
<keyword evidence="11" id="KW-0547">Nucleotide-binding</keyword>
<keyword evidence="13" id="KW-0460">Magnesium</keyword>
<dbReference type="InterPro" id="IPR020825">
    <property type="entry name" value="Phe-tRNA_synthase-like_B3/B4"/>
</dbReference>
<dbReference type="Pfam" id="PF03484">
    <property type="entry name" value="B5"/>
    <property type="match status" value="1"/>
</dbReference>
<dbReference type="SUPFAM" id="SSF56037">
    <property type="entry name" value="PheT/TilS domain"/>
    <property type="match status" value="1"/>
</dbReference>
<sequence length="653" mass="73024">MKISYKWLRRYIDTDLGAEKIAELLTFGGLEVESVELVETVKGGFKNYVVGNVETCQMHPNSDHLHITTVDVGEQEPLHIVCGAPNVAKGQKVIVAKTGARVYTSDEEYFEIKKSKLRGEVSEGMICSEKELGLSDNHDGIMVLDDKAVPGTPAKEYFQIEEDYILEIGLTANRSDAASHIGVARDLLAILNLQNNRKDKLKIPSVEEFSVERIENVLDIRIDTGLCKRYTALTISGIKVGDSPKWLADSLRTIGIRPINNIVDATNYVLMETGQPLHAFDLSKVKGNKVEVKTLAKGTKFTTLDGTERELNGREAMVCNAEEPMCMGGIYGGMLSGVNADTESVLIESAYFDPVVIRKASKYHGLKTDASFRYERGADVNITPYALKRVALLIKEIAGGYVSSELIDVYPVKINPVRIELDYKRMDGLIGKSIERQIVKNILNSLDIDVEQENENGLTAIVPTNKVDVTRECDLVEEILRIYGYNNVETGNSIRSCLSSKDGLDTDKIQNSVSDYLSSSGFNETMNNSLTKLAYYKDNEDFPMENSVCILNALSKDLGQMRQTLLYGQLETISYNINRKTSDLRIFEFGNCYVRNADCPDDAAVGKRYCEQKHLAILTTGKTVESWQRERTNTDFYYLKNIFTNILELLRID</sequence>
<dbReference type="GO" id="GO:0006432">
    <property type="term" value="P:phenylalanyl-tRNA aminoacylation"/>
    <property type="evidence" value="ECO:0007669"/>
    <property type="project" value="InterPro"/>
</dbReference>
<dbReference type="FunFam" id="2.40.50.140:FF:000045">
    <property type="entry name" value="Phenylalanine--tRNA ligase beta subunit"/>
    <property type="match status" value="1"/>
</dbReference>
<comment type="caution">
    <text evidence="22">The sequence shown here is derived from an EMBL/GenBank/DDBJ whole genome shotgun (WGS) entry which is preliminary data.</text>
</comment>
<dbReference type="GO" id="GO:0009328">
    <property type="term" value="C:phenylalanine-tRNA ligase complex"/>
    <property type="evidence" value="ECO:0007669"/>
    <property type="project" value="TreeGrafter"/>
</dbReference>
<evidence type="ECO:0000256" key="7">
    <source>
        <dbReference type="ARBA" id="ARBA00022490"/>
    </source>
</evidence>
<organism evidence="22 23">
    <name type="scientific">Candidatus Onthomorpha intestinigallinarum</name>
    <dbReference type="NCBI Taxonomy" id="2840880"/>
    <lineage>
        <taxon>Bacteria</taxon>
        <taxon>Pseudomonadati</taxon>
        <taxon>Bacteroidota</taxon>
        <taxon>Bacteroidia</taxon>
        <taxon>Bacteroidales</taxon>
        <taxon>Candidatus Onthomorpha</taxon>
    </lineage>
</organism>
<evidence type="ECO:0000259" key="21">
    <source>
        <dbReference type="PROSITE" id="PS51483"/>
    </source>
</evidence>
<evidence type="ECO:0000256" key="13">
    <source>
        <dbReference type="ARBA" id="ARBA00022842"/>
    </source>
</evidence>
<dbReference type="EMBL" id="DXGG01000220">
    <property type="protein sequence ID" value="HIW87995.1"/>
    <property type="molecule type" value="Genomic_DNA"/>
</dbReference>
<dbReference type="NCBIfam" id="NF045760">
    <property type="entry name" value="YtpR"/>
    <property type="match status" value="1"/>
</dbReference>
<evidence type="ECO:0000313" key="23">
    <source>
        <dbReference type="Proteomes" id="UP000824267"/>
    </source>
</evidence>
<dbReference type="EC" id="6.1.1.20" evidence="5"/>
<gene>
    <name evidence="22" type="primary">pheT</name>
    <name evidence="22" type="ORF">IAC47_06960</name>
</gene>
<dbReference type="GO" id="GO:0004826">
    <property type="term" value="F:phenylalanine-tRNA ligase activity"/>
    <property type="evidence" value="ECO:0007669"/>
    <property type="project" value="UniProtKB-EC"/>
</dbReference>
<comment type="cofactor">
    <cofactor evidence="1">
        <name>Mg(2+)</name>
        <dbReference type="ChEBI" id="CHEBI:18420"/>
    </cofactor>
</comment>
<dbReference type="InterPro" id="IPR041616">
    <property type="entry name" value="PheRS_beta_core"/>
</dbReference>
<dbReference type="InterPro" id="IPR002547">
    <property type="entry name" value="tRNA-bd_dom"/>
</dbReference>
<feature type="domain" description="B5" evidence="21">
    <location>
        <begin position="414"/>
        <end position="490"/>
    </location>
</feature>
<comment type="similarity">
    <text evidence="3">Belongs to the phenylalanyl-tRNA synthetase beta subunit family. Type 1 subfamily.</text>
</comment>
<evidence type="ECO:0000313" key="22">
    <source>
        <dbReference type="EMBL" id="HIW87995.1"/>
    </source>
</evidence>
<accession>A0A9D1RIC2</accession>
<dbReference type="Gene3D" id="2.40.50.140">
    <property type="entry name" value="Nucleic acid-binding proteins"/>
    <property type="match status" value="1"/>
</dbReference>
<dbReference type="PROSITE" id="PS50886">
    <property type="entry name" value="TRBD"/>
    <property type="match status" value="1"/>
</dbReference>
<dbReference type="NCBIfam" id="TIGR00472">
    <property type="entry name" value="pheT_bact"/>
    <property type="match status" value="1"/>
</dbReference>
<evidence type="ECO:0000256" key="9">
    <source>
        <dbReference type="ARBA" id="ARBA00022598"/>
    </source>
</evidence>
<keyword evidence="9 22" id="KW-0436">Ligase</keyword>
<dbReference type="InterPro" id="IPR033714">
    <property type="entry name" value="tRNA_bind_bactPheRS"/>
</dbReference>
<keyword evidence="15" id="KW-0648">Protein biosynthesis</keyword>